<evidence type="ECO:0000259" key="17">
    <source>
        <dbReference type="PROSITE" id="PS50893"/>
    </source>
</evidence>
<keyword evidence="13" id="KW-0234">DNA repair</keyword>
<dbReference type="NCBIfam" id="NF001503">
    <property type="entry name" value="PRK00349.1"/>
    <property type="match status" value="1"/>
</dbReference>
<dbReference type="GO" id="GO:0016787">
    <property type="term" value="F:hydrolase activity"/>
    <property type="evidence" value="ECO:0007669"/>
    <property type="project" value="UniProtKB-KW"/>
</dbReference>
<evidence type="ECO:0000256" key="12">
    <source>
        <dbReference type="ARBA" id="ARBA00023125"/>
    </source>
</evidence>
<evidence type="ECO:0000256" key="3">
    <source>
        <dbReference type="ARBA" id="ARBA00022723"/>
    </source>
</evidence>
<sequence>MAQKVDSNAKSHILIKGARVHNLKNIDVTIPKNRLVVITGMSGSGKSSLAFDTLYAEGQRRYVESLSSYARQFMGRMNKPEVDYIKGIAPAIAIEQKVITSNPRSTVGTSTEIYDYLKLLFARIGKTISPISGKEVRKDSVTDVVNFVSSLPSDTQITILSPLHPHNQRKLKEELAVLLQKGFVRVEYLGRIEKIESLIEDKKVANSSVNLGDLRIVIDRIRVNQEDETLSRIADSVQTAFFEGKGDCYIDDGEKEHFFCDRFELDGMAFEEPTPNFFSFNNPYGACSRCEGYGKVIGIDPDLVVPDKSKSVYDGAIAPWRGEKMGEWLNRFVKVAIKFDFPVHRAYKDLSPQQRQVLWSGNQYFSGLDDFFKELEEQTYKIQYRVMLSRYRGKTDCPDCKGTRLRKDAAYVKVGGKSITDMVLMPLDDLLDFFNNLSLDKHEETIAKRLLIEVKNRVRFLTEVGLGYLTLNRLSNTLSGGESQRINLATSLGSSLVGSIYVLDEPSIGLHPRDTQRLIGVLKSLRDVGNTVLVVEHEEEMMQAADYLIDIGPEAGVHGGQLVFSGTYQEILKDEQSLTGKYLNGIEAIGIPSSRRKWQHFVEIKGARENNLKGIDVKFPLYTFTVVSGVSGSGKTSLVKRILYPALQKATGNYSGEQTGVFDGLDGDLQLVERVEMVDQNPIGRSSRSNPVTYVKAWDDIRALYSSQPAAKAAGLKPAAFSFNVEGGRCDVCQGEGEVKIEMQFMADIYLTCEACGGKRFKQQVLDITWQDKNVYDVLELTVEEALTFFGKQAKILNKIQPLADVGLGYVKLGQSSNTLSGGEAQRIKLASFLVKGNNSKNTLFIFDEPTTGLHFHDIRKLLKSFDALIAQGNTILVIEHNMDVIKCADWVIDIGPEGGEKGGELVFEGTPEDLVKHSQSYTGQFLKAHM</sequence>
<comment type="subcellular location">
    <subcellularLocation>
        <location evidence="1">Cytoplasm</location>
    </subcellularLocation>
</comment>
<dbReference type="InterPro" id="IPR013815">
    <property type="entry name" value="ATP_grasp_subdomain_1"/>
</dbReference>
<evidence type="ECO:0000256" key="15">
    <source>
        <dbReference type="ARBA" id="ARBA00039316"/>
    </source>
</evidence>
<proteinExistence type="inferred from homology"/>
<keyword evidence="12" id="KW-0238">DNA-binding</keyword>
<dbReference type="PANTHER" id="PTHR43152:SF3">
    <property type="entry name" value="UVRABC SYSTEM PROTEIN A"/>
    <property type="match status" value="1"/>
</dbReference>
<dbReference type="PROSITE" id="PS00211">
    <property type="entry name" value="ABC_TRANSPORTER_1"/>
    <property type="match status" value="2"/>
</dbReference>
<protein>
    <recommendedName>
        <fullName evidence="15">UvrABC system protein A</fullName>
    </recommendedName>
    <alternativeName>
        <fullName evidence="16">Excinuclease ABC subunit A</fullName>
    </alternativeName>
</protein>
<dbReference type="InterPro" id="IPR003439">
    <property type="entry name" value="ABC_transporter-like_ATP-bd"/>
</dbReference>
<evidence type="ECO:0000256" key="14">
    <source>
        <dbReference type="ARBA" id="ARBA00038000"/>
    </source>
</evidence>
<keyword evidence="3" id="KW-0479">Metal-binding</keyword>
<keyword evidence="11" id="KW-0267">Excision nuclease</keyword>
<evidence type="ECO:0000256" key="2">
    <source>
        <dbReference type="ARBA" id="ARBA00022490"/>
    </source>
</evidence>
<dbReference type="InterPro" id="IPR041552">
    <property type="entry name" value="UvrA_DNA-bd"/>
</dbReference>
<dbReference type="Gene3D" id="1.10.8.280">
    <property type="entry name" value="ABC transporter ATPase domain-like"/>
    <property type="match status" value="1"/>
</dbReference>
<keyword evidence="5" id="KW-0547">Nucleotide-binding</keyword>
<evidence type="ECO:0000256" key="11">
    <source>
        <dbReference type="ARBA" id="ARBA00022881"/>
    </source>
</evidence>
<accession>A0ABW6B805</accession>
<feature type="domain" description="ABC transporter" evidence="17">
    <location>
        <begin position="248"/>
        <end position="584"/>
    </location>
</feature>
<keyword evidence="4" id="KW-0677">Repeat</keyword>
<feature type="domain" description="ABC transporter" evidence="17">
    <location>
        <begin position="596"/>
        <end position="928"/>
    </location>
</feature>
<evidence type="ECO:0000313" key="19">
    <source>
        <dbReference type="Proteomes" id="UP001597560"/>
    </source>
</evidence>
<keyword evidence="6" id="KW-0227">DNA damage</keyword>
<organism evidence="18 19">
    <name type="scientific">Olivibacter jilunii</name>
    <dbReference type="NCBI Taxonomy" id="985016"/>
    <lineage>
        <taxon>Bacteria</taxon>
        <taxon>Pseudomonadati</taxon>
        <taxon>Bacteroidota</taxon>
        <taxon>Sphingobacteriia</taxon>
        <taxon>Sphingobacteriales</taxon>
        <taxon>Sphingobacteriaceae</taxon>
        <taxon>Olivibacter</taxon>
    </lineage>
</organism>
<evidence type="ECO:0000256" key="1">
    <source>
        <dbReference type="ARBA" id="ARBA00004496"/>
    </source>
</evidence>
<evidence type="ECO:0000256" key="8">
    <source>
        <dbReference type="ARBA" id="ARBA00022771"/>
    </source>
</evidence>
<dbReference type="PANTHER" id="PTHR43152">
    <property type="entry name" value="UVRABC SYSTEM PROTEIN A"/>
    <property type="match status" value="1"/>
</dbReference>
<evidence type="ECO:0000256" key="10">
    <source>
        <dbReference type="ARBA" id="ARBA00022840"/>
    </source>
</evidence>
<evidence type="ECO:0000256" key="4">
    <source>
        <dbReference type="ARBA" id="ARBA00022737"/>
    </source>
</evidence>
<dbReference type="NCBIfam" id="TIGR00630">
    <property type="entry name" value="uvra"/>
    <property type="match status" value="1"/>
</dbReference>
<evidence type="ECO:0000256" key="6">
    <source>
        <dbReference type="ARBA" id="ARBA00022763"/>
    </source>
</evidence>
<dbReference type="InterPro" id="IPR004602">
    <property type="entry name" value="UvrA"/>
</dbReference>
<dbReference type="Pfam" id="PF17760">
    <property type="entry name" value="UvrA_inter"/>
    <property type="match status" value="1"/>
</dbReference>
<dbReference type="RefSeq" id="WP_377613084.1">
    <property type="nucleotide sequence ID" value="NZ_JBHUPA010000022.1"/>
</dbReference>
<keyword evidence="9" id="KW-0862">Zinc</keyword>
<keyword evidence="8" id="KW-0863">Zinc-finger</keyword>
<dbReference type="Gene3D" id="3.40.50.300">
    <property type="entry name" value="P-loop containing nucleotide triphosphate hydrolases"/>
    <property type="match status" value="2"/>
</dbReference>
<keyword evidence="19" id="KW-1185">Reference proteome</keyword>
<dbReference type="Gene3D" id="1.20.1580.10">
    <property type="entry name" value="ABC transporter ATPase like domain"/>
    <property type="match status" value="2"/>
</dbReference>
<keyword evidence="2" id="KW-0963">Cytoplasm</keyword>
<keyword evidence="10" id="KW-0067">ATP-binding</keyword>
<gene>
    <name evidence="18" type="primary">uvrA</name>
    <name evidence="18" type="ORF">ACFS6J_23440</name>
</gene>
<reference evidence="19" key="1">
    <citation type="journal article" date="2019" name="Int. J. Syst. Evol. Microbiol.">
        <title>The Global Catalogue of Microorganisms (GCM) 10K type strain sequencing project: providing services to taxonomists for standard genome sequencing and annotation.</title>
        <authorList>
            <consortium name="The Broad Institute Genomics Platform"/>
            <consortium name="The Broad Institute Genome Sequencing Center for Infectious Disease"/>
            <person name="Wu L."/>
            <person name="Ma J."/>
        </authorList>
    </citation>
    <scope>NUCLEOTIDE SEQUENCE [LARGE SCALE GENOMIC DNA]</scope>
    <source>
        <strain evidence="19">KCTC 23098</strain>
    </source>
</reference>
<evidence type="ECO:0000256" key="5">
    <source>
        <dbReference type="ARBA" id="ARBA00022741"/>
    </source>
</evidence>
<keyword evidence="7" id="KW-0228">DNA excision</keyword>
<dbReference type="InterPro" id="IPR027417">
    <property type="entry name" value="P-loop_NTPase"/>
</dbReference>
<dbReference type="Proteomes" id="UP001597560">
    <property type="component" value="Unassembled WGS sequence"/>
</dbReference>
<evidence type="ECO:0000256" key="16">
    <source>
        <dbReference type="ARBA" id="ARBA00042156"/>
    </source>
</evidence>
<dbReference type="Gene3D" id="3.30.1490.20">
    <property type="entry name" value="ATP-grasp fold, A domain"/>
    <property type="match status" value="1"/>
</dbReference>
<comment type="similarity">
    <text evidence="14">Belongs to the ABC transporter superfamily. UvrA family.</text>
</comment>
<evidence type="ECO:0000313" key="18">
    <source>
        <dbReference type="EMBL" id="MFD2964775.1"/>
    </source>
</evidence>
<evidence type="ECO:0000256" key="9">
    <source>
        <dbReference type="ARBA" id="ARBA00022833"/>
    </source>
</evidence>
<dbReference type="PROSITE" id="PS50893">
    <property type="entry name" value="ABC_TRANSPORTER_2"/>
    <property type="match status" value="2"/>
</dbReference>
<comment type="caution">
    <text evidence="18">The sequence shown here is derived from an EMBL/GenBank/DDBJ whole genome shotgun (WGS) entry which is preliminary data.</text>
</comment>
<dbReference type="EMBL" id="JBHUPA010000022">
    <property type="protein sequence ID" value="MFD2964775.1"/>
    <property type="molecule type" value="Genomic_DNA"/>
</dbReference>
<dbReference type="Pfam" id="PF17755">
    <property type="entry name" value="UvrA_DNA-bind"/>
    <property type="match status" value="1"/>
</dbReference>
<keyword evidence="18" id="KW-0378">Hydrolase</keyword>
<dbReference type="InterPro" id="IPR017871">
    <property type="entry name" value="ABC_transporter-like_CS"/>
</dbReference>
<evidence type="ECO:0000256" key="7">
    <source>
        <dbReference type="ARBA" id="ARBA00022769"/>
    </source>
</evidence>
<dbReference type="InterPro" id="IPR041102">
    <property type="entry name" value="UvrA_inter"/>
</dbReference>
<evidence type="ECO:0000256" key="13">
    <source>
        <dbReference type="ARBA" id="ARBA00023204"/>
    </source>
</evidence>
<name>A0ABW6B805_9SPHI</name>
<dbReference type="SUPFAM" id="SSF52540">
    <property type="entry name" value="P-loop containing nucleoside triphosphate hydrolases"/>
    <property type="match status" value="2"/>
</dbReference>